<dbReference type="CDD" id="cd16461">
    <property type="entry name" value="RING-H2_EL5-like"/>
    <property type="match status" value="1"/>
</dbReference>
<dbReference type="InterPro" id="IPR043128">
    <property type="entry name" value="Rev_trsase/Diguanyl_cyclase"/>
</dbReference>
<keyword evidence="1" id="KW-0862">Zinc</keyword>
<dbReference type="Proteomes" id="UP000694864">
    <property type="component" value="Chromosome 2"/>
</dbReference>
<dbReference type="Pfam" id="PF13966">
    <property type="entry name" value="zf-RVT"/>
    <property type="match status" value="1"/>
</dbReference>
<dbReference type="PROSITE" id="PS50089">
    <property type="entry name" value="ZF_RING_2"/>
    <property type="match status" value="1"/>
</dbReference>
<dbReference type="InterPro" id="IPR026960">
    <property type="entry name" value="RVT-Znf"/>
</dbReference>
<keyword evidence="2" id="KW-0472">Membrane</keyword>
<dbReference type="GeneID" id="104719693"/>
<dbReference type="PANTHER" id="PTHR33116">
    <property type="entry name" value="REVERSE TRANSCRIPTASE ZINC-BINDING DOMAIN-CONTAINING PROTEIN-RELATED-RELATED"/>
    <property type="match status" value="1"/>
</dbReference>
<feature type="domain" description="RING-type" evidence="3">
    <location>
        <begin position="124"/>
        <end position="166"/>
    </location>
</feature>
<evidence type="ECO:0000313" key="5">
    <source>
        <dbReference type="Proteomes" id="UP000694864"/>
    </source>
</evidence>
<dbReference type="Pfam" id="PF13639">
    <property type="entry name" value="zf-RING_2"/>
    <property type="match status" value="1"/>
</dbReference>
<keyword evidence="2" id="KW-1133">Transmembrane helix</keyword>
<keyword evidence="1" id="KW-0863">Zinc-finger</keyword>
<evidence type="ECO:0000256" key="1">
    <source>
        <dbReference type="PROSITE-ProRule" id="PRU00175"/>
    </source>
</evidence>
<reference evidence="5" key="1">
    <citation type="journal article" date="2014" name="Nat. Commun.">
        <title>The emerging biofuel crop Camelina sativa retains a highly undifferentiated hexaploid genome structure.</title>
        <authorList>
            <person name="Kagale S."/>
            <person name="Koh C."/>
            <person name="Nixon J."/>
            <person name="Bollina V."/>
            <person name="Clarke W.E."/>
            <person name="Tuteja R."/>
            <person name="Spillane C."/>
            <person name="Robinson S.J."/>
            <person name="Links M.G."/>
            <person name="Clarke C."/>
            <person name="Higgins E.E."/>
            <person name="Huebert T."/>
            <person name="Sharpe A.G."/>
            <person name="Parkin I.A."/>
        </authorList>
    </citation>
    <scope>NUCLEOTIDE SEQUENCE [LARGE SCALE GENOMIC DNA]</scope>
    <source>
        <strain evidence="5">cv. DH55</strain>
    </source>
</reference>
<gene>
    <name evidence="6" type="primary">LOC104719693</name>
</gene>
<dbReference type="PROSITE" id="PS50878">
    <property type="entry name" value="RT_POL"/>
    <property type="match status" value="1"/>
</dbReference>
<evidence type="ECO:0000259" key="3">
    <source>
        <dbReference type="PROSITE" id="PS50089"/>
    </source>
</evidence>
<dbReference type="Gene3D" id="3.30.40.10">
    <property type="entry name" value="Zinc/RING finger domain, C3HC4 (zinc finger)"/>
    <property type="match status" value="1"/>
</dbReference>
<evidence type="ECO:0000256" key="2">
    <source>
        <dbReference type="SAM" id="Phobius"/>
    </source>
</evidence>
<dbReference type="InterPro" id="IPR013083">
    <property type="entry name" value="Znf_RING/FYVE/PHD"/>
</dbReference>
<protein>
    <submittedName>
        <fullName evidence="6">Uncharacterized protein LOC104719693</fullName>
    </submittedName>
</protein>
<keyword evidence="1" id="KW-0479">Metal-binding</keyword>
<keyword evidence="5" id="KW-1185">Reference proteome</keyword>
<dbReference type="SUPFAM" id="SSF57850">
    <property type="entry name" value="RING/U-box"/>
    <property type="match status" value="1"/>
</dbReference>
<dbReference type="InterPro" id="IPR000477">
    <property type="entry name" value="RT_dom"/>
</dbReference>
<evidence type="ECO:0000259" key="4">
    <source>
        <dbReference type="PROSITE" id="PS50878"/>
    </source>
</evidence>
<feature type="domain" description="Reverse transcriptase" evidence="4">
    <location>
        <begin position="1"/>
        <end position="400"/>
    </location>
</feature>
<keyword evidence="2" id="KW-0812">Transmembrane</keyword>
<accession>A0ABM0U547</accession>
<feature type="transmembrane region" description="Helical" evidence="2">
    <location>
        <begin position="50"/>
        <end position="70"/>
    </location>
</feature>
<dbReference type="SMART" id="SM00184">
    <property type="entry name" value="RING"/>
    <property type="match status" value="1"/>
</dbReference>
<sequence length="845" mass="95749">MNIFTRDLIRRIVASILLPLFLFHFLPDVTCQLESESADRNRKTNFSTELIIAIVLLVTFISLSTVACCLHKTFYSAEIEAAGHELLHSRARRGIEKDVIIESFPSFFYSEVKGLKIGKGGVECAICLSEFEDQETLRWMPPCSHTFHANCIDVWLSSRSTCPVCREDLSLKPGETFPYPSIDVETGNAQRGVQEPPGERSFTEIVKDYHKDDISPRSAVKIDISKAFDSVQWSFILSIFKALDFPSQFIKWIELCITTASFSVQVNGELSGLFKSARGLRQGCSLSPYLFVTCMQVLSALLDKAAKDKQIGYHPKCHNLQLTHLCFADDLLVFTDGTKTSIEGILTIFDKFADYSGLKISLEKSTLYMAGVKEDDQADILSSFPFANGSLPVRYLGLPLLTKRMTTQDYAPLIARIKDRISCWSARHLSFAGRLQLIASVLHSLINFWMSAFRLPNACISEIDSLCSAFLWSGPTLNTKKAKVAWKDVCIPREEGGLGLRSLKEANMVSCLKLIWRLLSAKSLWSQWLKTYLIRKGSFWSIKANTASGSWMWRKLLKYRHIALDFIKYEVRSGQGVSFWHDKWSALGCLLDITGPRGCIDMGIPLDATVAEALHHRKRRHRVDYLNQIEQALDEIRSLGTTSAADIVLWKGKGGRFTTKFTTRETWLQLRECHDKKDWVTGIWFSQATPKYSFIAWLATLNRLSTGDRMQSWGGNYTTSCALCSCSLETRNHLFFSCPFSIEIWTGLTSNLLLNSFSTSWDQLLSLLTDDTLTPVTLYLLRYTFQATVHTIWKERNSRRQGEAPTPAPLLIKLLDRNVRDRLLSIYTQGKGKYTAAMEQWLASR</sequence>
<organism evidence="5 6">
    <name type="scientific">Camelina sativa</name>
    <name type="common">False flax</name>
    <name type="synonym">Myagrum sativum</name>
    <dbReference type="NCBI Taxonomy" id="90675"/>
    <lineage>
        <taxon>Eukaryota</taxon>
        <taxon>Viridiplantae</taxon>
        <taxon>Streptophyta</taxon>
        <taxon>Embryophyta</taxon>
        <taxon>Tracheophyta</taxon>
        <taxon>Spermatophyta</taxon>
        <taxon>Magnoliopsida</taxon>
        <taxon>eudicotyledons</taxon>
        <taxon>Gunneridae</taxon>
        <taxon>Pentapetalae</taxon>
        <taxon>rosids</taxon>
        <taxon>malvids</taxon>
        <taxon>Brassicales</taxon>
        <taxon>Brassicaceae</taxon>
        <taxon>Camelineae</taxon>
        <taxon>Camelina</taxon>
    </lineage>
</organism>
<dbReference type="RefSeq" id="XP_010435962.1">
    <property type="nucleotide sequence ID" value="XM_010437660.2"/>
</dbReference>
<dbReference type="SUPFAM" id="SSF56672">
    <property type="entry name" value="DNA/RNA polymerases"/>
    <property type="match status" value="1"/>
</dbReference>
<dbReference type="InterPro" id="IPR001841">
    <property type="entry name" value="Znf_RING"/>
</dbReference>
<dbReference type="Pfam" id="PF00078">
    <property type="entry name" value="RVT_1"/>
    <property type="match status" value="1"/>
</dbReference>
<dbReference type="CDD" id="cd01650">
    <property type="entry name" value="RT_nLTR_like"/>
    <property type="match status" value="1"/>
</dbReference>
<reference evidence="6" key="2">
    <citation type="submission" date="2025-08" db="UniProtKB">
        <authorList>
            <consortium name="RefSeq"/>
        </authorList>
    </citation>
    <scope>IDENTIFICATION</scope>
    <source>
        <tissue evidence="6">Leaf</tissue>
    </source>
</reference>
<dbReference type="InterPro" id="IPR043502">
    <property type="entry name" value="DNA/RNA_pol_sf"/>
</dbReference>
<name>A0ABM0U547_CAMSA</name>
<dbReference type="PANTHER" id="PTHR33116:SF76">
    <property type="entry name" value="DUF4283 DOMAIN-CONTAINING PROTEIN"/>
    <property type="match status" value="1"/>
</dbReference>
<evidence type="ECO:0000313" key="6">
    <source>
        <dbReference type="RefSeq" id="XP_010435962.1"/>
    </source>
</evidence>
<dbReference type="Gene3D" id="3.30.70.270">
    <property type="match status" value="1"/>
</dbReference>
<proteinExistence type="predicted"/>